<dbReference type="Gene3D" id="1.20.1250.20">
    <property type="entry name" value="MFS general substrate transporter like domains"/>
    <property type="match status" value="2"/>
</dbReference>
<comment type="subcellular location">
    <subcellularLocation>
        <location evidence="1">Cell membrane</location>
        <topology evidence="1">Multi-pass membrane protein</topology>
    </subcellularLocation>
</comment>
<feature type="transmembrane region" description="Helical" evidence="5">
    <location>
        <begin position="349"/>
        <end position="372"/>
    </location>
</feature>
<keyword evidence="3 5" id="KW-1133">Transmembrane helix</keyword>
<feature type="transmembrane region" description="Helical" evidence="5">
    <location>
        <begin position="227"/>
        <end position="250"/>
    </location>
</feature>
<feature type="transmembrane region" description="Helical" evidence="5">
    <location>
        <begin position="290"/>
        <end position="308"/>
    </location>
</feature>
<feature type="transmembrane region" description="Helical" evidence="5">
    <location>
        <begin position="52"/>
        <end position="73"/>
    </location>
</feature>
<dbReference type="PANTHER" id="PTHR23542:SF1">
    <property type="entry name" value="MAJOR FACILITATOR SUPERFAMILY (MFS) PROFILE DOMAIN-CONTAINING PROTEIN"/>
    <property type="match status" value="1"/>
</dbReference>
<name>A0A2S6GWW5_9PSEU</name>
<feature type="transmembrane region" description="Helical" evidence="5">
    <location>
        <begin position="256"/>
        <end position="278"/>
    </location>
</feature>
<dbReference type="InterPro" id="IPR011701">
    <property type="entry name" value="MFS"/>
</dbReference>
<dbReference type="GO" id="GO:0005886">
    <property type="term" value="C:plasma membrane"/>
    <property type="evidence" value="ECO:0007669"/>
    <property type="project" value="UniProtKB-SubCell"/>
</dbReference>
<dbReference type="PROSITE" id="PS50850">
    <property type="entry name" value="MFS"/>
    <property type="match status" value="1"/>
</dbReference>
<feature type="transmembrane region" description="Helical" evidence="5">
    <location>
        <begin position="179"/>
        <end position="200"/>
    </location>
</feature>
<dbReference type="GO" id="GO:0022857">
    <property type="term" value="F:transmembrane transporter activity"/>
    <property type="evidence" value="ECO:0007669"/>
    <property type="project" value="InterPro"/>
</dbReference>
<evidence type="ECO:0000256" key="3">
    <source>
        <dbReference type="ARBA" id="ARBA00022989"/>
    </source>
</evidence>
<evidence type="ECO:0000256" key="2">
    <source>
        <dbReference type="ARBA" id="ARBA00022692"/>
    </source>
</evidence>
<comment type="caution">
    <text evidence="7">The sequence shown here is derived from an EMBL/GenBank/DDBJ whole genome shotgun (WGS) entry which is preliminary data.</text>
</comment>
<feature type="domain" description="Major facilitator superfamily (MFS) profile" evidence="6">
    <location>
        <begin position="224"/>
        <end position="409"/>
    </location>
</feature>
<evidence type="ECO:0000256" key="5">
    <source>
        <dbReference type="SAM" id="Phobius"/>
    </source>
</evidence>
<protein>
    <submittedName>
        <fullName evidence="7">Putative MFS family arabinose efflux permease</fullName>
    </submittedName>
</protein>
<feature type="transmembrane region" description="Helical" evidence="5">
    <location>
        <begin position="314"/>
        <end position="337"/>
    </location>
</feature>
<organism evidence="7 8">
    <name type="scientific">Actinokineospora auranticolor</name>
    <dbReference type="NCBI Taxonomy" id="155976"/>
    <lineage>
        <taxon>Bacteria</taxon>
        <taxon>Bacillati</taxon>
        <taxon>Actinomycetota</taxon>
        <taxon>Actinomycetes</taxon>
        <taxon>Pseudonocardiales</taxon>
        <taxon>Pseudonocardiaceae</taxon>
        <taxon>Actinokineospora</taxon>
    </lineage>
</organism>
<proteinExistence type="predicted"/>
<feature type="transmembrane region" description="Helical" evidence="5">
    <location>
        <begin position="85"/>
        <end position="103"/>
    </location>
</feature>
<dbReference type="InterPro" id="IPR020846">
    <property type="entry name" value="MFS_dom"/>
</dbReference>
<keyword evidence="8" id="KW-1185">Reference proteome</keyword>
<accession>A0A2S6GWW5</accession>
<dbReference type="EMBL" id="PTIX01000003">
    <property type="protein sequence ID" value="PPK69660.1"/>
    <property type="molecule type" value="Genomic_DNA"/>
</dbReference>
<evidence type="ECO:0000256" key="4">
    <source>
        <dbReference type="ARBA" id="ARBA00023136"/>
    </source>
</evidence>
<dbReference type="Proteomes" id="UP000239203">
    <property type="component" value="Unassembled WGS sequence"/>
</dbReference>
<dbReference type="Pfam" id="PF07690">
    <property type="entry name" value="MFS_1"/>
    <property type="match status" value="1"/>
</dbReference>
<evidence type="ECO:0000256" key="1">
    <source>
        <dbReference type="ARBA" id="ARBA00004651"/>
    </source>
</evidence>
<sequence>MGHSDRVLGPYRQLLATRGLAGLLTWSLLGRLHLPGTPLAITFLVAGWTDSYLASGVVGGLYTVGVAVGGPLRGRSADTGDPVKLLVALSLAYATGITLLAFLPTLLPATLWPVAAAVACAAGLVQPPVTQIARASYPRLAADPAVRQSVYAVEATLQELLWVVGPVLIAAVATAVNPLAGMLTCGFLAPVCTAGFAVAVHRAGLRTPVPRADTAAGSVLRLPGIPAALLTCMFLIAPLIVLDMTIVAWARDFGSASAAGLLLAVWSVGSAVGGLVAGARTAPPVLTRRILLMAVGILALVVVLPPVVDGSVWLLGAVLAVGGAAVAPALAAANNRVGDLAPEGRASEVFGWVMMAATLGGSLVLPVAGWLLDHVGPAAAAGASAAFALAAALCAQTVPDPAGRVRATG</sequence>
<evidence type="ECO:0000259" key="6">
    <source>
        <dbReference type="PROSITE" id="PS50850"/>
    </source>
</evidence>
<dbReference type="PANTHER" id="PTHR23542">
    <property type="match status" value="1"/>
</dbReference>
<keyword evidence="2 5" id="KW-0812">Transmembrane</keyword>
<dbReference type="SUPFAM" id="SSF103473">
    <property type="entry name" value="MFS general substrate transporter"/>
    <property type="match status" value="1"/>
</dbReference>
<keyword evidence="4 5" id="KW-0472">Membrane</keyword>
<feature type="transmembrane region" description="Helical" evidence="5">
    <location>
        <begin position="20"/>
        <end position="46"/>
    </location>
</feature>
<dbReference type="AlphaFoldDB" id="A0A2S6GWW5"/>
<evidence type="ECO:0000313" key="7">
    <source>
        <dbReference type="EMBL" id="PPK69660.1"/>
    </source>
</evidence>
<dbReference type="InterPro" id="IPR036259">
    <property type="entry name" value="MFS_trans_sf"/>
</dbReference>
<gene>
    <name evidence="7" type="ORF">CLV40_103270</name>
</gene>
<reference evidence="7 8" key="1">
    <citation type="submission" date="2018-02" db="EMBL/GenBank/DDBJ databases">
        <title>Genomic Encyclopedia of Archaeal and Bacterial Type Strains, Phase II (KMG-II): from individual species to whole genera.</title>
        <authorList>
            <person name="Goeker M."/>
        </authorList>
    </citation>
    <scope>NUCLEOTIDE SEQUENCE [LARGE SCALE GENOMIC DNA]</scope>
    <source>
        <strain evidence="7 8">YU 961-1</strain>
    </source>
</reference>
<feature type="transmembrane region" description="Helical" evidence="5">
    <location>
        <begin position="378"/>
        <end position="398"/>
    </location>
</feature>
<evidence type="ECO:0000313" key="8">
    <source>
        <dbReference type="Proteomes" id="UP000239203"/>
    </source>
</evidence>